<gene>
    <name evidence="3" type="ORF">J7W16_18775</name>
</gene>
<evidence type="ECO:0000256" key="1">
    <source>
        <dbReference type="SAM" id="Coils"/>
    </source>
</evidence>
<comment type="caution">
    <text evidence="3">The sequence shown here is derived from an EMBL/GenBank/DDBJ whole genome shotgun (WGS) entry which is preliminary data.</text>
</comment>
<sequence length="146" mass="16288">MWKGMIAGFIFTLLLLVGAGYLGYQSLTTERTSEDLAKKIENDFSKELNIETQTAKSDTLSNQTEAAEQQTETDETEAVPAAAQSEAIEVVMSKFSLEELLAIYEEVQKGATNKEELLELLNERLTDEEIEALKSFGITELENMIQ</sequence>
<feature type="coiled-coil region" evidence="1">
    <location>
        <begin position="104"/>
        <end position="131"/>
    </location>
</feature>
<dbReference type="EMBL" id="JAGKSQ010000010">
    <property type="protein sequence ID" value="MBP3953171.1"/>
    <property type="molecule type" value="Genomic_DNA"/>
</dbReference>
<reference evidence="3" key="1">
    <citation type="submission" date="2021-03" db="EMBL/GenBank/DDBJ databases">
        <title>Bacillus suaedae sp. nov., isolated from Suaeda aralocaspica.</title>
        <authorList>
            <person name="Lei R.F.R."/>
        </authorList>
    </citation>
    <scope>NUCLEOTIDE SEQUENCE</scope>
    <source>
        <strain evidence="3">YZJH907-2</strain>
    </source>
</reference>
<evidence type="ECO:0000313" key="4">
    <source>
        <dbReference type="Proteomes" id="UP000678228"/>
    </source>
</evidence>
<protein>
    <submittedName>
        <fullName evidence="3">Uncharacterized protein</fullName>
    </submittedName>
</protein>
<evidence type="ECO:0000313" key="3">
    <source>
        <dbReference type="EMBL" id="MBP3953171.1"/>
    </source>
</evidence>
<proteinExistence type="predicted"/>
<keyword evidence="4" id="KW-1185">Reference proteome</keyword>
<dbReference type="Proteomes" id="UP000678228">
    <property type="component" value="Unassembled WGS sequence"/>
</dbReference>
<organism evidence="3 4">
    <name type="scientific">Halalkalibacter suaedae</name>
    <dbReference type="NCBI Taxonomy" id="2822140"/>
    <lineage>
        <taxon>Bacteria</taxon>
        <taxon>Bacillati</taxon>
        <taxon>Bacillota</taxon>
        <taxon>Bacilli</taxon>
        <taxon>Bacillales</taxon>
        <taxon>Bacillaceae</taxon>
        <taxon>Halalkalibacter</taxon>
    </lineage>
</organism>
<dbReference type="AlphaFoldDB" id="A0A941AQT9"/>
<evidence type="ECO:0000256" key="2">
    <source>
        <dbReference type="SAM" id="MobiDB-lite"/>
    </source>
</evidence>
<feature type="region of interest" description="Disordered" evidence="2">
    <location>
        <begin position="51"/>
        <end position="79"/>
    </location>
</feature>
<accession>A0A941AQT9</accession>
<name>A0A941AQT9_9BACI</name>
<keyword evidence="1" id="KW-0175">Coiled coil</keyword>
<feature type="compositionally biased region" description="Polar residues" evidence="2">
    <location>
        <begin position="51"/>
        <end position="62"/>
    </location>
</feature>
<dbReference type="RefSeq" id="WP_210599026.1">
    <property type="nucleotide sequence ID" value="NZ_JAGKSQ010000010.1"/>
</dbReference>